<evidence type="ECO:0000259" key="1">
    <source>
        <dbReference type="SMART" id="SM00089"/>
    </source>
</evidence>
<dbReference type="SUPFAM" id="SSF50998">
    <property type="entry name" value="Quinoprotein alcohol dehydrogenase-like"/>
    <property type="match status" value="2"/>
</dbReference>
<dbReference type="InterPro" id="IPR002372">
    <property type="entry name" value="PQQ_rpt_dom"/>
</dbReference>
<dbReference type="Gene3D" id="2.40.10.480">
    <property type="match status" value="1"/>
</dbReference>
<dbReference type="InterPro" id="IPR015943">
    <property type="entry name" value="WD40/YVTN_repeat-like_dom_sf"/>
</dbReference>
<dbReference type="InterPro" id="IPR022409">
    <property type="entry name" value="PKD/Chitinase_dom"/>
</dbReference>
<accession>A0A1I1FKG5</accession>
<feature type="domain" description="PKD/Chitinase" evidence="1">
    <location>
        <begin position="596"/>
        <end position="685"/>
    </location>
</feature>
<dbReference type="GO" id="GO:0031410">
    <property type="term" value="C:cytoplasmic vesicle"/>
    <property type="evidence" value="ECO:0007669"/>
    <property type="project" value="TreeGrafter"/>
</dbReference>
<keyword evidence="3" id="KW-1185">Reference proteome</keyword>
<dbReference type="Proteomes" id="UP000198862">
    <property type="component" value="Unassembled WGS sequence"/>
</dbReference>
<dbReference type="SMART" id="SM00089">
    <property type="entry name" value="PKD"/>
    <property type="match status" value="4"/>
</dbReference>
<dbReference type="PANTHER" id="PTHR46182:SF2">
    <property type="entry name" value="FI19480P1"/>
    <property type="match status" value="1"/>
</dbReference>
<dbReference type="GO" id="GO:0016020">
    <property type="term" value="C:membrane"/>
    <property type="evidence" value="ECO:0007669"/>
    <property type="project" value="TreeGrafter"/>
</dbReference>
<dbReference type="Gene3D" id="2.130.10.10">
    <property type="entry name" value="YVTN repeat-like/Quinoprotein amine dehydrogenase"/>
    <property type="match status" value="2"/>
</dbReference>
<dbReference type="SUPFAM" id="SSF49299">
    <property type="entry name" value="PKD domain"/>
    <property type="match status" value="4"/>
</dbReference>
<dbReference type="EMBL" id="FOLO01000003">
    <property type="protein sequence ID" value="SFB99476.1"/>
    <property type="molecule type" value="Genomic_DNA"/>
</dbReference>
<dbReference type="InterPro" id="IPR013783">
    <property type="entry name" value="Ig-like_fold"/>
</dbReference>
<protein>
    <submittedName>
        <fullName evidence="2">Outer membrane protein assembly factor BamB, contains PQQ-like beta-propeller repeat</fullName>
    </submittedName>
</protein>
<feature type="domain" description="PKD/Chitinase" evidence="1">
    <location>
        <begin position="501"/>
        <end position="590"/>
    </location>
</feature>
<dbReference type="InterPro" id="IPR035986">
    <property type="entry name" value="PKD_dom_sf"/>
</dbReference>
<gene>
    <name evidence="2" type="ORF">SAMN02745724_00663</name>
</gene>
<name>A0A1I1FKG5_9GAMM</name>
<dbReference type="SMART" id="SM00564">
    <property type="entry name" value="PQQ"/>
    <property type="match status" value="8"/>
</dbReference>
<dbReference type="RefSeq" id="WP_091979906.1">
    <property type="nucleotide sequence ID" value="NZ_FOLO01000003.1"/>
</dbReference>
<evidence type="ECO:0000313" key="2">
    <source>
        <dbReference type="EMBL" id="SFB99476.1"/>
    </source>
</evidence>
<organism evidence="2 3">
    <name type="scientific">Pseudoalteromonas denitrificans DSM 6059</name>
    <dbReference type="NCBI Taxonomy" id="1123010"/>
    <lineage>
        <taxon>Bacteria</taxon>
        <taxon>Pseudomonadati</taxon>
        <taxon>Pseudomonadota</taxon>
        <taxon>Gammaproteobacteria</taxon>
        <taxon>Alteromonadales</taxon>
        <taxon>Pseudoalteromonadaceae</taxon>
        <taxon>Pseudoalteromonas</taxon>
    </lineage>
</organism>
<proteinExistence type="predicted"/>
<dbReference type="InterPro" id="IPR018391">
    <property type="entry name" value="PQQ_b-propeller_rpt"/>
</dbReference>
<dbReference type="InterPro" id="IPR011047">
    <property type="entry name" value="Quinoprotein_ADH-like_sf"/>
</dbReference>
<dbReference type="STRING" id="1123010.SAMN02745724_00663"/>
<feature type="domain" description="PKD/Chitinase" evidence="1">
    <location>
        <begin position="317"/>
        <end position="400"/>
    </location>
</feature>
<dbReference type="OrthoDB" id="6281066at2"/>
<dbReference type="Pfam" id="PF13360">
    <property type="entry name" value="PQQ_2"/>
    <property type="match status" value="2"/>
</dbReference>
<dbReference type="Gene3D" id="2.60.40.10">
    <property type="entry name" value="Immunoglobulins"/>
    <property type="match status" value="2"/>
</dbReference>
<dbReference type="Gene3D" id="2.60.40.3010">
    <property type="match status" value="4"/>
</dbReference>
<dbReference type="InterPro" id="IPR029865">
    <property type="entry name" value="KIAA0319-like"/>
</dbReference>
<evidence type="ECO:0000313" key="3">
    <source>
        <dbReference type="Proteomes" id="UP000198862"/>
    </source>
</evidence>
<reference evidence="2 3" key="1">
    <citation type="submission" date="2016-10" db="EMBL/GenBank/DDBJ databases">
        <authorList>
            <person name="de Groot N.N."/>
        </authorList>
    </citation>
    <scope>NUCLEOTIDE SEQUENCE [LARGE SCALE GENOMIC DNA]</scope>
    <source>
        <strain evidence="2 3">DSM 6059</strain>
    </source>
</reference>
<dbReference type="AlphaFoldDB" id="A0A1I1FKG5"/>
<dbReference type="Pfam" id="PF22352">
    <property type="entry name" value="K319L-like_PKD"/>
    <property type="match status" value="6"/>
</dbReference>
<dbReference type="PANTHER" id="PTHR46182">
    <property type="entry name" value="FI19480P1"/>
    <property type="match status" value="1"/>
</dbReference>
<feature type="domain" description="PKD/Chitinase" evidence="1">
    <location>
        <begin position="786"/>
        <end position="873"/>
    </location>
</feature>
<sequence>MNTKLLPFLDTYFKKCLLIILSLCLISCGNSEESATNSALLASQYTINGTAAKGALINASVNVYEMDQTGMVINSEPTFQTTTNGSGQFLITLNSFEQPLLIKTSGGKYIDESDQEPDINLKRVINFTQEQGLSSVINPGDSTAAVTILTSALLQKSLNETHGNAFFATLNNNRDNAQQVFGFDIFSTQPADTISPDEASSEQAKQYALLLGGFANIVNRSGLELGFSVPNFDIVDAIITDFSDGMLDGKLNNNFISKQNSNDITTNIPSNINLNDEINRFKNNNFTSFSQTSLIEIDENTLSQDHADNKMPSIDAGIDIIVKESEAIQIKATASDSDGSIVLIQWEQISGPELILSDSLEFSMTAPEVTQTTSAVLQVTVTDNRGAINQDQINITIEDVAINQNPTANAGQDQQVNEAQVISLSGQASDSDGTIVGFNWQQTSGPNVSILDNDKATASFTAPNVLSITELIFNFTVTDNSGGQASDQVSIFVSPVNQPPNVNAGADQSVSENTQVTITGSALDTDGSITTLIWTQTFGPNVVINNANTLTMNFTAPSVSQATTFTFSLSATDNENATSSDSINIIVNPQGNLAPTANAGIDQAVDSGTSVNLTGSGSDSDGTIISYLWLQTSGTSVSLINANTANAHFVAPNVSSTEILVFSLTVTDNSAATGVDTVSITINPINQAPTANAGIDQTVDSAATVDLIGTGSDTDGTIISYLWTQTSGTAVSLNNANTANASFTAPTVTSTEILIFSLTVTDNNDAVGIDSISITVQSANQAPTVNAGIDQNVTSNSNITLSGSASDSDGSIISHLWKQTAGTSVSLNNATSLSATFTAPILSTTEVLTFSLTVTDNLDATASDLINVTVTPLQSGTLLWSFQTSGPVLSSPALDVSGNILIGSDDLNLYSISPTGIKNWNFTATGFVRSSPMYTNTGNIYVGSSDNKLYAIDSSGNLIWNFPTANAIISSPTLLPSGNIFISSVNIIHSVTTQGSEAWQFTIPTGETSSGAISKAGTLFLGSGDNFIYGFDQPAVHPPKWEFQIGTPVHGAPAIGSDGAIFIGADDNKVYAFELNSDGTNTLIQRWVFTTSAKVKATPALGANNVLYVGSEDNNFYAIDMTTGSSVWSFPTLASVVSSAAIASDGTIIFGSGDGNVYALNPDGTLKWKFQTGALISSSPVISPNGTVFIGSADGKVYAIFDNNGGLSTTAPWPMFRFNSTHTGNIN</sequence>